<evidence type="ECO:0000313" key="1">
    <source>
        <dbReference type="EMBL" id="AGZ45988.1"/>
    </source>
</evidence>
<dbReference type="PATRIC" id="fig|1246995.3.peg.7824"/>
<dbReference type="AlphaFoldDB" id="U5W9V8"/>
<gene>
    <name evidence="1" type="ORF">AFR_38670</name>
</gene>
<dbReference type="STRING" id="1246995.AFR_38670"/>
<dbReference type="InterPro" id="IPR036514">
    <property type="entry name" value="SGNH_hydro_sf"/>
</dbReference>
<dbReference type="eggNOG" id="COG2755">
    <property type="taxonomic scope" value="Bacteria"/>
</dbReference>
<name>U5W9V8_9ACTN</name>
<dbReference type="SUPFAM" id="SSF52266">
    <property type="entry name" value="SGNH hydrolase"/>
    <property type="match status" value="1"/>
</dbReference>
<protein>
    <recommendedName>
        <fullName evidence="3">SGNH hydrolase-type esterase domain-containing protein</fullName>
    </recommendedName>
</protein>
<accession>U5W9V8</accession>
<dbReference type="HOGENOM" id="CLU_1159161_0_0_11"/>
<dbReference type="Gene3D" id="3.40.50.1110">
    <property type="entry name" value="SGNH hydrolase"/>
    <property type="match status" value="1"/>
</dbReference>
<dbReference type="KEGG" id="afs:AFR_38670"/>
<sequence length="252" mass="27854">MDAVTAKVAILGASSPLGLGVRGRSYGVRVGESLGPGAEILQLSRSALTVADVEPSTLEQIREFAPDLIILSFGAAEAYVHPSRFLQALLDRFAPQSWRGPGGMEPRPYYSNARLKRLRQCLVSRAKVQVKRLIIACTGGFHRLPSAEFAARLREVLDQLGPAQKVLVGLWRVDDYMFPRSNPLLARNNALARDIAAERDDVLFISTADEVRYWDDFLADHAHLNDHGHDRIAEMILEATRSDRLTGTKPPC</sequence>
<organism evidence="1 2">
    <name type="scientific">Actinoplanes friuliensis DSM 7358</name>
    <dbReference type="NCBI Taxonomy" id="1246995"/>
    <lineage>
        <taxon>Bacteria</taxon>
        <taxon>Bacillati</taxon>
        <taxon>Actinomycetota</taxon>
        <taxon>Actinomycetes</taxon>
        <taxon>Micromonosporales</taxon>
        <taxon>Micromonosporaceae</taxon>
        <taxon>Actinoplanes</taxon>
    </lineage>
</organism>
<evidence type="ECO:0000313" key="2">
    <source>
        <dbReference type="Proteomes" id="UP000017746"/>
    </source>
</evidence>
<reference evidence="1 2" key="1">
    <citation type="journal article" date="2014" name="J. Biotechnol.">
        <title>Complete genome sequence of the actinobacterium Actinoplanes friuliensis HAG 010964, producer of the lipopeptide antibiotic friulimycin.</title>
        <authorList>
            <person name="Ruckert C."/>
            <person name="Szczepanowski R."/>
            <person name="Albersmeier A."/>
            <person name="Goesmann A."/>
            <person name="Fischer N."/>
            <person name="Steinkamper A."/>
            <person name="Puhler A."/>
            <person name="Biener R."/>
            <person name="Schwartz D."/>
            <person name="Kalinowski J."/>
        </authorList>
    </citation>
    <scope>NUCLEOTIDE SEQUENCE [LARGE SCALE GENOMIC DNA]</scope>
    <source>
        <strain evidence="1 2">DSM 7358</strain>
    </source>
</reference>
<evidence type="ECO:0008006" key="3">
    <source>
        <dbReference type="Google" id="ProtNLM"/>
    </source>
</evidence>
<dbReference type="EMBL" id="CP006272">
    <property type="protein sequence ID" value="AGZ45988.1"/>
    <property type="molecule type" value="Genomic_DNA"/>
</dbReference>
<keyword evidence="2" id="KW-1185">Reference proteome</keyword>
<proteinExistence type="predicted"/>
<dbReference type="Proteomes" id="UP000017746">
    <property type="component" value="Chromosome"/>
</dbReference>